<keyword evidence="1" id="KW-0805">Transcription regulation</keyword>
<feature type="transmembrane region" description="Helical" evidence="4">
    <location>
        <begin position="95"/>
        <end position="114"/>
    </location>
</feature>
<dbReference type="EMBL" id="CP000282">
    <property type="protein sequence ID" value="ABD80812.1"/>
    <property type="molecule type" value="Genomic_DNA"/>
</dbReference>
<dbReference type="Pfam" id="PF12833">
    <property type="entry name" value="HTH_18"/>
    <property type="match status" value="1"/>
</dbReference>
<feature type="domain" description="HTH araC/xylS-type" evidence="5">
    <location>
        <begin position="274"/>
        <end position="374"/>
    </location>
</feature>
<proteinExistence type="predicted"/>
<keyword evidence="4" id="KW-0472">Membrane</keyword>
<feature type="transmembrane region" description="Helical" evidence="4">
    <location>
        <begin position="62"/>
        <end position="83"/>
    </location>
</feature>
<keyword evidence="4" id="KW-0812">Transmembrane</keyword>
<keyword evidence="4" id="KW-1133">Transmembrane helix</keyword>
<evidence type="ECO:0000256" key="2">
    <source>
        <dbReference type="ARBA" id="ARBA00023125"/>
    </source>
</evidence>
<dbReference type="PANTHER" id="PTHR43280">
    <property type="entry name" value="ARAC-FAMILY TRANSCRIPTIONAL REGULATOR"/>
    <property type="match status" value="1"/>
</dbReference>
<evidence type="ECO:0000313" key="6">
    <source>
        <dbReference type="EMBL" id="ABD80812.1"/>
    </source>
</evidence>
<keyword evidence="3" id="KW-0804">Transcription</keyword>
<dbReference type="AlphaFoldDB" id="Q21KG7"/>
<dbReference type="InterPro" id="IPR020449">
    <property type="entry name" value="Tscrpt_reg_AraC-type_HTH"/>
</dbReference>
<evidence type="ECO:0000256" key="3">
    <source>
        <dbReference type="ARBA" id="ARBA00023163"/>
    </source>
</evidence>
<dbReference type="Gene3D" id="1.10.10.60">
    <property type="entry name" value="Homeodomain-like"/>
    <property type="match status" value="1"/>
</dbReference>
<feature type="transmembrane region" description="Helical" evidence="4">
    <location>
        <begin position="162"/>
        <end position="186"/>
    </location>
</feature>
<organism evidence="6 7">
    <name type="scientific">Saccharophagus degradans (strain 2-40 / ATCC 43961 / DSM 17024)</name>
    <dbReference type="NCBI Taxonomy" id="203122"/>
    <lineage>
        <taxon>Bacteria</taxon>
        <taxon>Pseudomonadati</taxon>
        <taxon>Pseudomonadota</taxon>
        <taxon>Gammaproteobacteria</taxon>
        <taxon>Cellvibrionales</taxon>
        <taxon>Cellvibrionaceae</taxon>
        <taxon>Saccharophagus</taxon>
    </lineage>
</organism>
<dbReference type="eggNOG" id="COG2207">
    <property type="taxonomic scope" value="Bacteria"/>
</dbReference>
<gene>
    <name evidence="6" type="ordered locus">Sde_1550</name>
</gene>
<dbReference type="RefSeq" id="WP_011468032.1">
    <property type="nucleotide sequence ID" value="NC_007912.1"/>
</dbReference>
<feature type="transmembrane region" description="Helical" evidence="4">
    <location>
        <begin position="120"/>
        <end position="142"/>
    </location>
</feature>
<protein>
    <submittedName>
        <fullName evidence="6">Transcriptional regulator, AraC family</fullName>
    </submittedName>
</protein>
<dbReference type="Proteomes" id="UP000001947">
    <property type="component" value="Chromosome"/>
</dbReference>
<feature type="transmembrane region" description="Helical" evidence="4">
    <location>
        <begin position="37"/>
        <end position="56"/>
    </location>
</feature>
<evidence type="ECO:0000256" key="1">
    <source>
        <dbReference type="ARBA" id="ARBA00023015"/>
    </source>
</evidence>
<reference evidence="6 7" key="1">
    <citation type="journal article" date="2008" name="PLoS Genet.">
        <title>Complete genome sequence of the complex carbohydrate-degrading marine bacterium, Saccharophagus degradans strain 2-40 T.</title>
        <authorList>
            <person name="Weiner R.M."/>
            <person name="Taylor L.E.II."/>
            <person name="Henrissat B."/>
            <person name="Hauser L."/>
            <person name="Land M."/>
            <person name="Coutinho P.M."/>
            <person name="Rancurel C."/>
            <person name="Saunders E.H."/>
            <person name="Longmire A.G."/>
            <person name="Zhang H."/>
            <person name="Bayer E.A."/>
            <person name="Gilbert H.J."/>
            <person name="Larimer F."/>
            <person name="Zhulin I.B."/>
            <person name="Ekborg N.A."/>
            <person name="Lamed R."/>
            <person name="Richardson P.M."/>
            <person name="Borovok I."/>
            <person name="Hutcheson S."/>
        </authorList>
    </citation>
    <scope>NUCLEOTIDE SEQUENCE [LARGE SCALE GENOMIC DNA]</scope>
    <source>
        <strain evidence="7">2-40 / ATCC 43961 / DSM 17024</strain>
    </source>
</reference>
<dbReference type="InterPro" id="IPR018060">
    <property type="entry name" value="HTH_AraC"/>
</dbReference>
<feature type="transmembrane region" description="Helical" evidence="4">
    <location>
        <begin position="6"/>
        <end position="25"/>
    </location>
</feature>
<sequence length="383" mass="43157">MDEWLKFLFICSLCLGAWTSVNLWVNHAGPKKVRQFTGVFVLVLLVPPLVGYLQLISAEIPAFFSFVRSTLTWWYGPLMYFIAREMLLLPNTPRGIANHMCAVCGLFVVTQLLISSAIPYGYFVIVTAVVAAYCTLAGHTLVKNASRLRRLNSSYRKSTFYWLQYLLAGLLLLCAMDIGVLVALHSNVHLDFLALNSIACVFAIYVNGIVLFTLIKPALFELDDAQTIEHVQTNTGEQHKISEVAADESPAAKNNVRYLELSDQVATTLINTLATIMETDKPHLEPDENLTSMAGRLGITTHMFSELLNVHLHTNFYDWMNSYRFNAALLLLQDQTVNYSVTDIAFQAGFNNRNSFYRVFKSNLGITPAQYRKQYKAELQKQA</sequence>
<name>Q21KG7_SACD2</name>
<dbReference type="KEGG" id="sde:Sde_1550"/>
<keyword evidence="2" id="KW-0238">DNA-binding</keyword>
<dbReference type="PANTHER" id="PTHR43280:SF29">
    <property type="entry name" value="ARAC-FAMILY TRANSCRIPTIONAL REGULATOR"/>
    <property type="match status" value="1"/>
</dbReference>
<dbReference type="PRINTS" id="PR00032">
    <property type="entry name" value="HTHARAC"/>
</dbReference>
<dbReference type="OrthoDB" id="5701903at2"/>
<evidence type="ECO:0000259" key="5">
    <source>
        <dbReference type="PROSITE" id="PS01124"/>
    </source>
</evidence>
<keyword evidence="7" id="KW-1185">Reference proteome</keyword>
<dbReference type="PROSITE" id="PS01124">
    <property type="entry name" value="HTH_ARAC_FAMILY_2"/>
    <property type="match status" value="1"/>
</dbReference>
<dbReference type="HOGENOM" id="CLU_721386_0_0_6"/>
<feature type="transmembrane region" description="Helical" evidence="4">
    <location>
        <begin position="192"/>
        <end position="215"/>
    </location>
</feature>
<accession>Q21KG7</accession>
<dbReference type="SMART" id="SM00342">
    <property type="entry name" value="HTH_ARAC"/>
    <property type="match status" value="1"/>
</dbReference>
<evidence type="ECO:0000256" key="4">
    <source>
        <dbReference type="SAM" id="Phobius"/>
    </source>
</evidence>
<dbReference type="SUPFAM" id="SSF46689">
    <property type="entry name" value="Homeodomain-like"/>
    <property type="match status" value="1"/>
</dbReference>
<dbReference type="GO" id="GO:0043565">
    <property type="term" value="F:sequence-specific DNA binding"/>
    <property type="evidence" value="ECO:0007669"/>
    <property type="project" value="InterPro"/>
</dbReference>
<dbReference type="GeneID" id="98613225"/>
<dbReference type="STRING" id="203122.Sde_1550"/>
<dbReference type="GO" id="GO:0003700">
    <property type="term" value="F:DNA-binding transcription factor activity"/>
    <property type="evidence" value="ECO:0007669"/>
    <property type="project" value="InterPro"/>
</dbReference>
<evidence type="ECO:0000313" key="7">
    <source>
        <dbReference type="Proteomes" id="UP000001947"/>
    </source>
</evidence>
<dbReference type="InterPro" id="IPR009057">
    <property type="entry name" value="Homeodomain-like_sf"/>
</dbReference>